<dbReference type="InterPro" id="IPR025051">
    <property type="entry name" value="DUF3990"/>
</dbReference>
<dbReference type="RefSeq" id="WP_421721401.1">
    <property type="nucleotide sequence ID" value="NZ_CACRSX010000036.1"/>
</dbReference>
<evidence type="ECO:0008006" key="2">
    <source>
        <dbReference type="Google" id="ProtNLM"/>
    </source>
</evidence>
<dbReference type="Pfam" id="PF13151">
    <property type="entry name" value="DUF3990"/>
    <property type="match status" value="1"/>
</dbReference>
<proteinExistence type="predicted"/>
<sequence>MMSDKKYLFNGKDISINVYVQIRTVVNVIMERTQKTFMEAVEIFYDSETYKQLQHTENGFWAESPDYIADEFFRERMNDRCRNKEGNNMEKILYHGSSMIVSEPEIRKARYTKDFSWGFYCTERRKQAETWSIRHSEIGYLNIYEFRERSDLKIKHFSTTDSEWLDFIAKCRNGGIHEYDIVEGPMADDTIYNYVEDYLDDKITKDDFLQLAKFKHPTHQISFHTIKALSCLEFIKAEEVHDEDE</sequence>
<organism evidence="1">
    <name type="scientific">Anaerostipes hadrus</name>
    <dbReference type="NCBI Taxonomy" id="649756"/>
    <lineage>
        <taxon>Bacteria</taxon>
        <taxon>Bacillati</taxon>
        <taxon>Bacillota</taxon>
        <taxon>Clostridia</taxon>
        <taxon>Lachnospirales</taxon>
        <taxon>Lachnospiraceae</taxon>
        <taxon>Anaerostipes</taxon>
    </lineage>
</organism>
<dbReference type="EMBL" id="CACRSX010000036">
    <property type="protein sequence ID" value="VYT14280.1"/>
    <property type="molecule type" value="Genomic_DNA"/>
</dbReference>
<accession>A0A6N2U8P3</accession>
<name>A0A6N2U8P3_ANAHA</name>
<gene>
    <name evidence="1" type="ORF">AHLFYP4_01774</name>
</gene>
<dbReference type="AlphaFoldDB" id="A0A6N2U8P3"/>
<evidence type="ECO:0000313" key="1">
    <source>
        <dbReference type="EMBL" id="VYT14280.1"/>
    </source>
</evidence>
<protein>
    <recommendedName>
        <fullName evidence="2">DUF3990 domain-containing protein</fullName>
    </recommendedName>
</protein>
<reference evidence="1" key="1">
    <citation type="submission" date="2019-11" db="EMBL/GenBank/DDBJ databases">
        <authorList>
            <person name="Feng L."/>
        </authorList>
    </citation>
    <scope>NUCLEOTIDE SEQUENCE</scope>
    <source>
        <strain evidence="1">AhadrusLFYP4</strain>
    </source>
</reference>